<proteinExistence type="predicted"/>
<evidence type="ECO:0000313" key="1">
    <source>
        <dbReference type="EMBL" id="KAJ9657575.1"/>
    </source>
</evidence>
<sequence length="166" mass="18637">MEDQSFLETLCNLEIPVTVRFSPDQRRVLFSTQLTWGHKKGSHAVSTIWLATTNVQRSAQRIICGTFNDYAPAWNPNGNSIAFISDRAQVGRNWALYMLALHDEAQPVLLTPPDNQSPITAFAFSPDGHSIASITLDEKSTEEKWAADNNNEDARVWGKAWSYARL</sequence>
<dbReference type="EMBL" id="JAPDRQ010000062">
    <property type="protein sequence ID" value="KAJ9657575.1"/>
    <property type="molecule type" value="Genomic_DNA"/>
</dbReference>
<evidence type="ECO:0000313" key="2">
    <source>
        <dbReference type="Proteomes" id="UP001172386"/>
    </source>
</evidence>
<keyword evidence="2" id="KW-1185">Reference proteome</keyword>
<name>A0ACC3A9K3_9EURO</name>
<accession>A0ACC3A9K3</accession>
<organism evidence="1 2">
    <name type="scientific">Neophaeococcomyces mojaviensis</name>
    <dbReference type="NCBI Taxonomy" id="3383035"/>
    <lineage>
        <taxon>Eukaryota</taxon>
        <taxon>Fungi</taxon>
        <taxon>Dikarya</taxon>
        <taxon>Ascomycota</taxon>
        <taxon>Pezizomycotina</taxon>
        <taxon>Eurotiomycetes</taxon>
        <taxon>Chaetothyriomycetidae</taxon>
        <taxon>Chaetothyriales</taxon>
        <taxon>Chaetothyriales incertae sedis</taxon>
        <taxon>Neophaeococcomyces</taxon>
    </lineage>
</organism>
<comment type="caution">
    <text evidence="1">The sequence shown here is derived from an EMBL/GenBank/DDBJ whole genome shotgun (WGS) entry which is preliminary data.</text>
</comment>
<reference evidence="1" key="1">
    <citation type="submission" date="2022-10" db="EMBL/GenBank/DDBJ databases">
        <title>Culturing micro-colonial fungi from biological soil crusts in the Mojave desert and describing Neophaeococcomyces mojavensis, and introducing the new genera and species Taxawa tesnikishii.</title>
        <authorList>
            <person name="Kurbessoian T."/>
            <person name="Stajich J.E."/>
        </authorList>
    </citation>
    <scope>NUCLEOTIDE SEQUENCE</scope>
    <source>
        <strain evidence="1">JES_112</strain>
    </source>
</reference>
<gene>
    <name evidence="1" type="ORF">H2198_004221</name>
</gene>
<protein>
    <submittedName>
        <fullName evidence="1">Uncharacterized protein</fullName>
    </submittedName>
</protein>
<dbReference type="Proteomes" id="UP001172386">
    <property type="component" value="Unassembled WGS sequence"/>
</dbReference>